<evidence type="ECO:0000313" key="1">
    <source>
        <dbReference type="EMBL" id="GBF35294.1"/>
    </source>
</evidence>
<dbReference type="RefSeq" id="WP_165792206.1">
    <property type="nucleotide sequence ID" value="NZ_BFAV01000157.1"/>
</dbReference>
<dbReference type="SUPFAM" id="SSF54285">
    <property type="entry name" value="MoaD/ThiS"/>
    <property type="match status" value="1"/>
</dbReference>
<dbReference type="InterPro" id="IPR003749">
    <property type="entry name" value="ThiS/MoaD-like"/>
</dbReference>
<accession>A0A2L2XH24</accession>
<proteinExistence type="predicted"/>
<protein>
    <recommendedName>
        <fullName evidence="3">Molybdenum cofactor biosynthesis protein MoaD</fullName>
    </recommendedName>
</protein>
<name>A0A2L2XH24_9FIRM</name>
<keyword evidence="2" id="KW-1185">Reference proteome</keyword>
<evidence type="ECO:0008006" key="3">
    <source>
        <dbReference type="Google" id="ProtNLM"/>
    </source>
</evidence>
<dbReference type="Proteomes" id="UP000239549">
    <property type="component" value="Unassembled WGS sequence"/>
</dbReference>
<dbReference type="InterPro" id="IPR012675">
    <property type="entry name" value="Beta-grasp_dom_sf"/>
</dbReference>
<dbReference type="Gene3D" id="3.10.20.30">
    <property type="match status" value="1"/>
</dbReference>
<comment type="caution">
    <text evidence="1">The sequence shown here is derived from an EMBL/GenBank/DDBJ whole genome shotgun (WGS) entry which is preliminary data.</text>
</comment>
<gene>
    <name evidence="1" type="ORF">DCCM_4417</name>
</gene>
<dbReference type="EMBL" id="BFAV01000157">
    <property type="protein sequence ID" value="GBF35294.1"/>
    <property type="molecule type" value="Genomic_DNA"/>
</dbReference>
<dbReference type="AlphaFoldDB" id="A0A2L2XH24"/>
<sequence length="82" mass="8549">MVIQINVKAGVLLAGLSPRFPSGETEKIFTVASGTTLGDLLKIAAIPGDHVGFAAVNGEKADSNYLLQQGDEVIFFPYIVGG</sequence>
<reference evidence="2" key="1">
    <citation type="submission" date="2018-02" db="EMBL/GenBank/DDBJ databases">
        <title>Genome sequence of Desulfocucumis palustris strain NAW-5.</title>
        <authorList>
            <person name="Watanabe M."/>
            <person name="Kojima H."/>
            <person name="Fukui M."/>
        </authorList>
    </citation>
    <scope>NUCLEOTIDE SEQUENCE [LARGE SCALE GENOMIC DNA]</scope>
    <source>
        <strain evidence="2">NAW-5</strain>
    </source>
</reference>
<dbReference type="InterPro" id="IPR016155">
    <property type="entry name" value="Mopterin_synth/thiamin_S_b"/>
</dbReference>
<dbReference type="Pfam" id="PF02597">
    <property type="entry name" value="ThiS"/>
    <property type="match status" value="1"/>
</dbReference>
<evidence type="ECO:0000313" key="2">
    <source>
        <dbReference type="Proteomes" id="UP000239549"/>
    </source>
</evidence>
<organism evidence="1 2">
    <name type="scientific">Desulfocucumis palustris</name>
    <dbReference type="NCBI Taxonomy" id="1898651"/>
    <lineage>
        <taxon>Bacteria</taxon>
        <taxon>Bacillati</taxon>
        <taxon>Bacillota</taxon>
        <taxon>Clostridia</taxon>
        <taxon>Eubacteriales</taxon>
        <taxon>Desulfocucumaceae</taxon>
        <taxon>Desulfocucumis</taxon>
    </lineage>
</organism>